<keyword evidence="4 6" id="KW-0012">Acyltransferase</keyword>
<dbReference type="Gene3D" id="3.40.630.30">
    <property type="match status" value="1"/>
</dbReference>
<dbReference type="GO" id="GO:0006048">
    <property type="term" value="P:UDP-N-acetylglucosamine biosynthetic process"/>
    <property type="evidence" value="ECO:0007669"/>
    <property type="project" value="UniProtKB-UniRule"/>
</dbReference>
<dbReference type="PANTHER" id="PTHR13355:SF11">
    <property type="entry name" value="GLUCOSAMINE 6-PHOSPHATE N-ACETYLTRANSFERASE"/>
    <property type="match status" value="1"/>
</dbReference>
<organism evidence="8">
    <name type="scientific">Capitella teleta</name>
    <name type="common">Polychaete worm</name>
    <dbReference type="NCBI Taxonomy" id="283909"/>
    <lineage>
        <taxon>Eukaryota</taxon>
        <taxon>Metazoa</taxon>
        <taxon>Spiralia</taxon>
        <taxon>Lophotrochozoa</taxon>
        <taxon>Annelida</taxon>
        <taxon>Polychaeta</taxon>
        <taxon>Sedentaria</taxon>
        <taxon>Scolecida</taxon>
        <taxon>Capitellidae</taxon>
        <taxon>Capitella</taxon>
    </lineage>
</organism>
<evidence type="ECO:0000256" key="1">
    <source>
        <dbReference type="ARBA" id="ARBA00004832"/>
    </source>
</evidence>
<evidence type="ECO:0000313" key="9">
    <source>
        <dbReference type="EnsemblMetazoa" id="CapteP141578"/>
    </source>
</evidence>
<reference evidence="10" key="1">
    <citation type="submission" date="2012-12" db="EMBL/GenBank/DDBJ databases">
        <authorList>
            <person name="Hellsten U."/>
            <person name="Grimwood J."/>
            <person name="Chapman J.A."/>
            <person name="Shapiro H."/>
            <person name="Aerts A."/>
            <person name="Otillar R.P."/>
            <person name="Terry A.Y."/>
            <person name="Boore J.L."/>
            <person name="Simakov O."/>
            <person name="Marletaz F."/>
            <person name="Cho S.-J."/>
            <person name="Edsinger-Gonzales E."/>
            <person name="Havlak P."/>
            <person name="Kuo D.-H."/>
            <person name="Larsson T."/>
            <person name="Lv J."/>
            <person name="Arendt D."/>
            <person name="Savage R."/>
            <person name="Osoegawa K."/>
            <person name="de Jong P."/>
            <person name="Lindberg D.R."/>
            <person name="Seaver E.C."/>
            <person name="Weisblat D.A."/>
            <person name="Putnam N.H."/>
            <person name="Grigoriev I.V."/>
            <person name="Rokhsar D.S."/>
        </authorList>
    </citation>
    <scope>NUCLEOTIDE SEQUENCE</scope>
    <source>
        <strain evidence="10">I ESC-2004</strain>
    </source>
</reference>
<dbReference type="PROSITE" id="PS51186">
    <property type="entry name" value="GNAT"/>
    <property type="match status" value="1"/>
</dbReference>
<evidence type="ECO:0000256" key="2">
    <source>
        <dbReference type="ARBA" id="ARBA00006048"/>
    </source>
</evidence>
<evidence type="ECO:0000259" key="7">
    <source>
        <dbReference type="PROSITE" id="PS51186"/>
    </source>
</evidence>
<comment type="catalytic activity">
    <reaction evidence="5 6">
        <text>D-glucosamine 6-phosphate + acetyl-CoA = N-acetyl-D-glucosamine 6-phosphate + CoA + H(+)</text>
        <dbReference type="Rhea" id="RHEA:10292"/>
        <dbReference type="ChEBI" id="CHEBI:15378"/>
        <dbReference type="ChEBI" id="CHEBI:57287"/>
        <dbReference type="ChEBI" id="CHEBI:57288"/>
        <dbReference type="ChEBI" id="CHEBI:57513"/>
        <dbReference type="ChEBI" id="CHEBI:58725"/>
        <dbReference type="EC" id="2.3.1.4"/>
    </reaction>
</comment>
<evidence type="ECO:0000313" key="10">
    <source>
        <dbReference type="Proteomes" id="UP000014760"/>
    </source>
</evidence>
<dbReference type="FunFam" id="3.40.630.30:FF:000043">
    <property type="entry name" value="Glucosamine 6-phosphate N-acetyltransferase"/>
    <property type="match status" value="1"/>
</dbReference>
<dbReference type="EnsemblMetazoa" id="CapteT141578">
    <property type="protein sequence ID" value="CapteP141578"/>
    <property type="gene ID" value="CapteG141578"/>
</dbReference>
<dbReference type="AlphaFoldDB" id="R7UWI1"/>
<reference evidence="9" key="3">
    <citation type="submission" date="2015-06" db="UniProtKB">
        <authorList>
            <consortium name="EnsemblMetazoa"/>
        </authorList>
    </citation>
    <scope>IDENTIFICATION</scope>
</reference>
<dbReference type="GO" id="GO:0004343">
    <property type="term" value="F:glucosamine 6-phosphate N-acetyltransferase activity"/>
    <property type="evidence" value="ECO:0007669"/>
    <property type="project" value="UniProtKB-UniRule"/>
</dbReference>
<dbReference type="CDD" id="cd04301">
    <property type="entry name" value="NAT_SF"/>
    <property type="match status" value="1"/>
</dbReference>
<dbReference type="Pfam" id="PF00583">
    <property type="entry name" value="Acetyltransf_1"/>
    <property type="match status" value="1"/>
</dbReference>
<dbReference type="EC" id="2.3.1.4" evidence="6"/>
<protein>
    <recommendedName>
        <fullName evidence="6">Glucosamine 6-phosphate N-acetyltransferase</fullName>
        <ecNumber evidence="6">2.3.1.4</ecNumber>
    </recommendedName>
</protein>
<keyword evidence="10" id="KW-1185">Reference proteome</keyword>
<evidence type="ECO:0000256" key="4">
    <source>
        <dbReference type="ARBA" id="ARBA00023315"/>
    </source>
</evidence>
<reference evidence="8 10" key="2">
    <citation type="journal article" date="2013" name="Nature">
        <title>Insights into bilaterian evolution from three spiralian genomes.</title>
        <authorList>
            <person name="Simakov O."/>
            <person name="Marletaz F."/>
            <person name="Cho S.J."/>
            <person name="Edsinger-Gonzales E."/>
            <person name="Havlak P."/>
            <person name="Hellsten U."/>
            <person name="Kuo D.H."/>
            <person name="Larsson T."/>
            <person name="Lv J."/>
            <person name="Arendt D."/>
            <person name="Savage R."/>
            <person name="Osoegawa K."/>
            <person name="de Jong P."/>
            <person name="Grimwood J."/>
            <person name="Chapman J.A."/>
            <person name="Shapiro H."/>
            <person name="Aerts A."/>
            <person name="Otillar R.P."/>
            <person name="Terry A.Y."/>
            <person name="Boore J.L."/>
            <person name="Grigoriev I.V."/>
            <person name="Lindberg D.R."/>
            <person name="Seaver E.C."/>
            <person name="Weisblat D.A."/>
            <person name="Putnam N.H."/>
            <person name="Rokhsar D.S."/>
        </authorList>
    </citation>
    <scope>NUCLEOTIDE SEQUENCE</scope>
    <source>
        <strain evidence="8 10">I ESC-2004</strain>
    </source>
</reference>
<comment type="similarity">
    <text evidence="2 6">Belongs to the acetyltransferase family. GNA1 subfamily.</text>
</comment>
<dbReference type="FunCoup" id="R7UWI1">
    <property type="interactions" value="935"/>
</dbReference>
<dbReference type="SUPFAM" id="SSF55729">
    <property type="entry name" value="Acyl-CoA N-acyltransferases (Nat)"/>
    <property type="match status" value="1"/>
</dbReference>
<sequence length="182" mass="20731">EDDFVFPPEALKKVEWDSRKSNFRNGISPSNPGENLVYRPLSLGDFDKGFVNLLSQLTKVGEVSREQFEKRFSSMKSSNGTYYVTVIEDIEKGEIIGAATLVVEQKFIHKCACRGRIEDVIVSNVYRGKQLGKLLVEALTLLGKALGCYKMSLECKEENFKFYESFGYSPDGQHFMIQRFKD</sequence>
<evidence type="ECO:0000256" key="5">
    <source>
        <dbReference type="ARBA" id="ARBA00048964"/>
    </source>
</evidence>
<dbReference type="Proteomes" id="UP000014760">
    <property type="component" value="Unassembled WGS sequence"/>
</dbReference>
<dbReference type="OMA" id="NQRYDWI"/>
<dbReference type="OrthoDB" id="10039976at2759"/>
<dbReference type="InterPro" id="IPR039143">
    <property type="entry name" value="GNPNAT1-like"/>
</dbReference>
<dbReference type="EMBL" id="KB297336">
    <property type="protein sequence ID" value="ELU10627.1"/>
    <property type="molecule type" value="Genomic_DNA"/>
</dbReference>
<dbReference type="PANTHER" id="PTHR13355">
    <property type="entry name" value="GLUCOSAMINE 6-PHOSPHATE N-ACETYLTRANSFERASE"/>
    <property type="match status" value="1"/>
</dbReference>
<dbReference type="EMBL" id="AMQN01005993">
    <property type="status" value="NOT_ANNOTATED_CDS"/>
    <property type="molecule type" value="Genomic_DNA"/>
</dbReference>
<dbReference type="InterPro" id="IPR016181">
    <property type="entry name" value="Acyl_CoA_acyltransferase"/>
</dbReference>
<accession>R7UWI1</accession>
<name>R7UWI1_CAPTE</name>
<dbReference type="STRING" id="283909.R7UWI1"/>
<comment type="pathway">
    <text evidence="1 6">Nucleotide-sugar biosynthesis; UDP-N-acetyl-alpha-D-glucosamine biosynthesis; N-acetyl-alpha-D-glucosamine 1-phosphate from alpha-D-glucosamine 6-phosphate (route I): step 1/2.</text>
</comment>
<evidence type="ECO:0000256" key="3">
    <source>
        <dbReference type="ARBA" id="ARBA00022679"/>
    </source>
</evidence>
<dbReference type="UniPathway" id="UPA00113">
    <property type="reaction ID" value="UER00529"/>
</dbReference>
<evidence type="ECO:0000313" key="8">
    <source>
        <dbReference type="EMBL" id="ELU10627.1"/>
    </source>
</evidence>
<dbReference type="InterPro" id="IPR000182">
    <property type="entry name" value="GNAT_dom"/>
</dbReference>
<feature type="non-terminal residue" evidence="8">
    <location>
        <position position="1"/>
    </location>
</feature>
<proteinExistence type="inferred from homology"/>
<dbReference type="HOGENOM" id="CLU_072095_1_0_1"/>
<evidence type="ECO:0000256" key="6">
    <source>
        <dbReference type="RuleBase" id="RU365086"/>
    </source>
</evidence>
<feature type="domain" description="N-acetyltransferase" evidence="7">
    <location>
        <begin position="36"/>
        <end position="182"/>
    </location>
</feature>
<gene>
    <name evidence="8" type="ORF">CAPTEDRAFT_141578</name>
</gene>
<keyword evidence="3 6" id="KW-0808">Transferase</keyword>